<proteinExistence type="inferred from homology"/>
<comment type="caution">
    <text evidence="2">The sequence shown here is derived from an EMBL/GenBank/DDBJ whole genome shotgun (WGS) entry which is preliminary data.</text>
</comment>
<comment type="similarity">
    <text evidence="1">Belongs to the UXT family.</text>
</comment>
<dbReference type="InterPro" id="IPR004127">
    <property type="entry name" value="Prefoldin_subunit_alpha"/>
</dbReference>
<gene>
    <name evidence="2" type="ORF">CVLEPA_LOCUS31325</name>
</gene>
<dbReference type="InterPro" id="IPR003994">
    <property type="entry name" value="UXT"/>
</dbReference>
<name>A0ABP0H1E3_CLALP</name>
<dbReference type="Pfam" id="PF02996">
    <property type="entry name" value="Prefoldin"/>
    <property type="match status" value="1"/>
</dbReference>
<keyword evidence="3" id="KW-1185">Reference proteome</keyword>
<dbReference type="PANTHER" id="PTHR13345">
    <property type="entry name" value="MEDIATOR OF RNA POLYMERASE II TRANSCRIPTION SUBUNIT 10"/>
    <property type="match status" value="1"/>
</dbReference>
<evidence type="ECO:0000313" key="2">
    <source>
        <dbReference type="EMBL" id="CAK8697826.1"/>
    </source>
</evidence>
<dbReference type="PRINTS" id="PR01502">
    <property type="entry name" value="UXTPROTEIN"/>
</dbReference>
<evidence type="ECO:0000256" key="1">
    <source>
        <dbReference type="ARBA" id="ARBA00007666"/>
    </source>
</evidence>
<dbReference type="InterPro" id="IPR009053">
    <property type="entry name" value="Prefoldin"/>
</dbReference>
<sequence length="168" mass="19352">MFKFCFASLQWFCNTGIDLLSIRQMQEVDQKVLQYESFLNETLRGDLQKITTLRDGCYEEISQYLQLKTIIENSLSKQENSFPHVQVDLGCNFYAKAVVTDPSKVFVRVGYGFFLELTYSEAISFITKKTKYLNNVVENLSKDIAAIRAQIRMVIEGLCELQNLNDTS</sequence>
<dbReference type="Proteomes" id="UP001642483">
    <property type="component" value="Unassembled WGS sequence"/>
</dbReference>
<organism evidence="2 3">
    <name type="scientific">Clavelina lepadiformis</name>
    <name type="common">Light-bulb sea squirt</name>
    <name type="synonym">Ascidia lepadiformis</name>
    <dbReference type="NCBI Taxonomy" id="159417"/>
    <lineage>
        <taxon>Eukaryota</taxon>
        <taxon>Metazoa</taxon>
        <taxon>Chordata</taxon>
        <taxon>Tunicata</taxon>
        <taxon>Ascidiacea</taxon>
        <taxon>Aplousobranchia</taxon>
        <taxon>Clavelinidae</taxon>
        <taxon>Clavelina</taxon>
    </lineage>
</organism>
<reference evidence="2 3" key="1">
    <citation type="submission" date="2024-02" db="EMBL/GenBank/DDBJ databases">
        <authorList>
            <person name="Daric V."/>
            <person name="Darras S."/>
        </authorList>
    </citation>
    <scope>NUCLEOTIDE SEQUENCE [LARGE SCALE GENOMIC DNA]</scope>
</reference>
<dbReference type="PANTHER" id="PTHR13345:SF9">
    <property type="entry name" value="PROTEIN UXT"/>
    <property type="match status" value="1"/>
</dbReference>
<dbReference type="SUPFAM" id="SSF46579">
    <property type="entry name" value="Prefoldin"/>
    <property type="match status" value="1"/>
</dbReference>
<dbReference type="CDD" id="cd23158">
    <property type="entry name" value="Prefoldin_UXT"/>
    <property type="match status" value="1"/>
</dbReference>
<evidence type="ECO:0000313" key="3">
    <source>
        <dbReference type="Proteomes" id="UP001642483"/>
    </source>
</evidence>
<dbReference type="EMBL" id="CAWYQH010000174">
    <property type="protein sequence ID" value="CAK8697826.1"/>
    <property type="molecule type" value="Genomic_DNA"/>
</dbReference>
<dbReference type="Gene3D" id="1.10.287.370">
    <property type="match status" value="1"/>
</dbReference>
<evidence type="ECO:0008006" key="4">
    <source>
        <dbReference type="Google" id="ProtNLM"/>
    </source>
</evidence>
<accession>A0ABP0H1E3</accession>
<protein>
    <recommendedName>
        <fullName evidence="4">Protein UXT</fullName>
    </recommendedName>
</protein>